<comment type="caution">
    <text evidence="2">The sequence shown here is derived from an EMBL/GenBank/DDBJ whole genome shotgun (WGS) entry which is preliminary data.</text>
</comment>
<reference evidence="2" key="1">
    <citation type="submission" date="2023-06" db="EMBL/GenBank/DDBJ databases">
        <title>Genome-scale phylogeny and comparative genomics of the fungal order Sordariales.</title>
        <authorList>
            <consortium name="Lawrence Berkeley National Laboratory"/>
            <person name="Hensen N."/>
            <person name="Bonometti L."/>
            <person name="Westerberg I."/>
            <person name="Brannstrom I.O."/>
            <person name="Guillou S."/>
            <person name="Cros-Aarteil S."/>
            <person name="Calhoun S."/>
            <person name="Haridas S."/>
            <person name="Kuo A."/>
            <person name="Mondo S."/>
            <person name="Pangilinan J."/>
            <person name="Riley R."/>
            <person name="LaButti K."/>
            <person name="Andreopoulos B."/>
            <person name="Lipzen A."/>
            <person name="Chen C."/>
            <person name="Yanf M."/>
            <person name="Daum C."/>
            <person name="Ng V."/>
            <person name="Clum A."/>
            <person name="Steindorff A."/>
            <person name="Ohm R."/>
            <person name="Martin F."/>
            <person name="Silar P."/>
            <person name="Natvig D."/>
            <person name="Lalanne C."/>
            <person name="Gautier V."/>
            <person name="Ament-velasquez S.L."/>
            <person name="Kruys A."/>
            <person name="Hutchinson M.I."/>
            <person name="Powell A.J."/>
            <person name="Barry K."/>
            <person name="Miller A.N."/>
            <person name="Grigoriev I.V."/>
            <person name="Debuchy R."/>
            <person name="Gladieux P."/>
            <person name="Thoren M.H."/>
            <person name="Johannesson H."/>
        </authorList>
    </citation>
    <scope>NUCLEOTIDE SEQUENCE</scope>
    <source>
        <strain evidence="2">SMH2392-1A</strain>
    </source>
</reference>
<dbReference type="AlphaFoldDB" id="A0AA40E7D9"/>
<name>A0AA40E7D9_9PEZI</name>
<dbReference type="RefSeq" id="XP_060299612.1">
    <property type="nucleotide sequence ID" value="XM_060433239.1"/>
</dbReference>
<organism evidence="2 3">
    <name type="scientific">Lasiosphaeria miniovina</name>
    <dbReference type="NCBI Taxonomy" id="1954250"/>
    <lineage>
        <taxon>Eukaryota</taxon>
        <taxon>Fungi</taxon>
        <taxon>Dikarya</taxon>
        <taxon>Ascomycota</taxon>
        <taxon>Pezizomycotina</taxon>
        <taxon>Sordariomycetes</taxon>
        <taxon>Sordariomycetidae</taxon>
        <taxon>Sordariales</taxon>
        <taxon>Lasiosphaeriaceae</taxon>
        <taxon>Lasiosphaeria</taxon>
    </lineage>
</organism>
<feature type="region of interest" description="Disordered" evidence="1">
    <location>
        <begin position="90"/>
        <end position="116"/>
    </location>
</feature>
<dbReference type="EMBL" id="JAUIRO010000002">
    <property type="protein sequence ID" value="KAK0726756.1"/>
    <property type="molecule type" value="Genomic_DNA"/>
</dbReference>
<sequence>MSVVLVRSAIPSNSGFRVCLARHWTLMHAQRLTPHHHQSHRPFSASQFVQIRPPRPFCPAGHCSNLYATSTATASCRWPNKACNRVPAEPAPRAPPALGPEVAMSNADRQRPDVTGGIRDRASSPFCVLLVEKSCRFPGSLSFCDRHKHAQTHSHQLGAVNVLCNAKRRVTLATAWAFPRANVSKFSSLTSAVACVSTRTVRRGPRAARFVGPPGQMHYWLIGGLLPLLRAHLLAPALVLTVIALPSRFATAVSRPFWLVRPLQQAPGPSAQAFATAPHHPP</sequence>
<evidence type="ECO:0000313" key="3">
    <source>
        <dbReference type="Proteomes" id="UP001172101"/>
    </source>
</evidence>
<dbReference type="Proteomes" id="UP001172101">
    <property type="component" value="Unassembled WGS sequence"/>
</dbReference>
<evidence type="ECO:0000313" key="2">
    <source>
        <dbReference type="EMBL" id="KAK0726756.1"/>
    </source>
</evidence>
<dbReference type="GeneID" id="85316510"/>
<accession>A0AA40E7D9</accession>
<proteinExistence type="predicted"/>
<keyword evidence="3" id="KW-1185">Reference proteome</keyword>
<protein>
    <submittedName>
        <fullName evidence="2">Uncharacterized protein</fullName>
    </submittedName>
</protein>
<gene>
    <name evidence="2" type="ORF">B0T26DRAFT_102357</name>
</gene>
<evidence type="ECO:0000256" key="1">
    <source>
        <dbReference type="SAM" id="MobiDB-lite"/>
    </source>
</evidence>